<dbReference type="GO" id="GO:0035025">
    <property type="term" value="P:positive regulation of Rho protein signal transduction"/>
    <property type="evidence" value="ECO:0007669"/>
    <property type="project" value="TreeGrafter"/>
</dbReference>
<dbReference type="PRINTS" id="PR01428">
    <property type="entry name" value="PROTEASEAR"/>
</dbReference>
<accession>A0A8C4SP88</accession>
<evidence type="ECO:0000256" key="9">
    <source>
        <dbReference type="ARBA" id="ARBA00023180"/>
    </source>
</evidence>
<dbReference type="GO" id="GO:0007200">
    <property type="term" value="P:phospholipase C-activating G protein-coupled receptor signaling pathway"/>
    <property type="evidence" value="ECO:0007669"/>
    <property type="project" value="TreeGrafter"/>
</dbReference>
<keyword evidence="6 13" id="KW-0472">Membrane</keyword>
<evidence type="ECO:0000313" key="17">
    <source>
        <dbReference type="Proteomes" id="UP000694620"/>
    </source>
</evidence>
<keyword evidence="2" id="KW-1003">Cell membrane</keyword>
<reference evidence="16" key="2">
    <citation type="submission" date="2025-08" db="UniProtKB">
        <authorList>
            <consortium name="Ensembl"/>
        </authorList>
    </citation>
    <scope>IDENTIFICATION</scope>
</reference>
<dbReference type="PANTHER" id="PTHR24232">
    <property type="entry name" value="G-PROTEIN COUPLED RECEPTOR"/>
    <property type="match status" value="1"/>
</dbReference>
<dbReference type="GO" id="GO:0007596">
    <property type="term" value="P:blood coagulation"/>
    <property type="evidence" value="ECO:0007669"/>
    <property type="project" value="InterPro"/>
</dbReference>
<dbReference type="GeneID" id="114660147"/>
<evidence type="ECO:0000256" key="1">
    <source>
        <dbReference type="ARBA" id="ARBA00004651"/>
    </source>
</evidence>
<dbReference type="GeneTree" id="ENSGT01050000244840"/>
<keyword evidence="9" id="KW-0325">Glycoprotein</keyword>
<dbReference type="InterPro" id="IPR000276">
    <property type="entry name" value="GPCR_Rhodpsn"/>
</dbReference>
<feature type="domain" description="G-protein coupled receptors family 1 profile" evidence="15">
    <location>
        <begin position="111"/>
        <end position="352"/>
    </location>
</feature>
<feature type="transmembrane region" description="Helical" evidence="13">
    <location>
        <begin position="99"/>
        <end position="119"/>
    </location>
</feature>
<dbReference type="Proteomes" id="UP000694620">
    <property type="component" value="Chromosome 11"/>
</dbReference>
<evidence type="ECO:0000313" key="16">
    <source>
        <dbReference type="Ensembl" id="ENSECRP00000017649.1"/>
    </source>
</evidence>
<feature type="transmembrane region" description="Helical" evidence="13">
    <location>
        <begin position="331"/>
        <end position="355"/>
    </location>
</feature>
<organism evidence="16 17">
    <name type="scientific">Erpetoichthys calabaricus</name>
    <name type="common">Rope fish</name>
    <name type="synonym">Calamoichthys calabaricus</name>
    <dbReference type="NCBI Taxonomy" id="27687"/>
    <lineage>
        <taxon>Eukaryota</taxon>
        <taxon>Metazoa</taxon>
        <taxon>Chordata</taxon>
        <taxon>Craniata</taxon>
        <taxon>Vertebrata</taxon>
        <taxon>Euteleostomi</taxon>
        <taxon>Actinopterygii</taxon>
        <taxon>Polypteriformes</taxon>
        <taxon>Polypteridae</taxon>
        <taxon>Erpetoichthys</taxon>
    </lineage>
</organism>
<feature type="transmembrane region" description="Helical" evidence="13">
    <location>
        <begin position="258"/>
        <end position="282"/>
    </location>
</feature>
<keyword evidence="3 12" id="KW-0812">Transmembrane</keyword>
<dbReference type="FunFam" id="1.20.1070.10:FF:000040">
    <property type="entry name" value="Coagulation factor 2 (thrombin) receptor"/>
    <property type="match status" value="1"/>
</dbReference>
<evidence type="ECO:0000256" key="12">
    <source>
        <dbReference type="RuleBase" id="RU000688"/>
    </source>
</evidence>
<dbReference type="PROSITE" id="PS00237">
    <property type="entry name" value="G_PROTEIN_RECEP_F1_1"/>
    <property type="match status" value="1"/>
</dbReference>
<keyword evidence="17" id="KW-1185">Reference proteome</keyword>
<dbReference type="GO" id="GO:0015057">
    <property type="term" value="F:thrombin-activated receptor activity"/>
    <property type="evidence" value="ECO:0007669"/>
    <property type="project" value="InterPro"/>
</dbReference>
<proteinExistence type="inferred from homology"/>
<reference evidence="16" key="3">
    <citation type="submission" date="2025-09" db="UniProtKB">
        <authorList>
            <consortium name="Ensembl"/>
        </authorList>
    </citation>
    <scope>IDENTIFICATION</scope>
</reference>
<evidence type="ECO:0000256" key="4">
    <source>
        <dbReference type="ARBA" id="ARBA00022989"/>
    </source>
</evidence>
<evidence type="ECO:0000256" key="7">
    <source>
        <dbReference type="ARBA" id="ARBA00023157"/>
    </source>
</evidence>
<keyword evidence="5 12" id="KW-0297">G-protein coupled receptor</keyword>
<dbReference type="PANTHER" id="PTHR24232:SF22">
    <property type="entry name" value="PROTEINASE-ACTIVATED RECEPTOR 4"/>
    <property type="match status" value="1"/>
</dbReference>
<feature type="chain" id="PRO_5034041477" evidence="14">
    <location>
        <begin position="19"/>
        <end position="399"/>
    </location>
</feature>
<name>A0A8C4SP88_ERPCA</name>
<evidence type="ECO:0000256" key="6">
    <source>
        <dbReference type="ARBA" id="ARBA00023136"/>
    </source>
</evidence>
<evidence type="ECO:0000256" key="14">
    <source>
        <dbReference type="SAM" id="SignalP"/>
    </source>
</evidence>
<dbReference type="RefSeq" id="XP_028668482.1">
    <property type="nucleotide sequence ID" value="XM_028812649.2"/>
</dbReference>
<feature type="disulfide bond" evidence="11">
    <location>
        <begin position="166"/>
        <end position="245"/>
    </location>
</feature>
<feature type="transmembrane region" description="Helical" evidence="13">
    <location>
        <begin position="131"/>
        <end position="151"/>
    </location>
</feature>
<evidence type="ECO:0000256" key="11">
    <source>
        <dbReference type="PIRSR" id="PIRSR603912-52"/>
    </source>
</evidence>
<dbReference type="OrthoDB" id="8716763at2759"/>
<keyword evidence="8 12" id="KW-0675">Receptor</keyword>
<dbReference type="InterPro" id="IPR003912">
    <property type="entry name" value="Protea_act_rcpt"/>
</dbReference>
<protein>
    <submittedName>
        <fullName evidence="16">Proteinase-activated receptor 3-like</fullName>
    </submittedName>
</protein>
<gene>
    <name evidence="16" type="primary">LOC114660147</name>
</gene>
<keyword evidence="14" id="KW-0732">Signal</keyword>
<dbReference type="Gene3D" id="1.20.1070.10">
    <property type="entry name" value="Rhodopsin 7-helix transmembrane proteins"/>
    <property type="match status" value="1"/>
</dbReference>
<evidence type="ECO:0000256" key="2">
    <source>
        <dbReference type="ARBA" id="ARBA00022475"/>
    </source>
</evidence>
<dbReference type="GO" id="GO:0005886">
    <property type="term" value="C:plasma membrane"/>
    <property type="evidence" value="ECO:0007669"/>
    <property type="project" value="UniProtKB-SubCell"/>
</dbReference>
<evidence type="ECO:0000256" key="13">
    <source>
        <dbReference type="SAM" id="Phobius"/>
    </source>
</evidence>
<dbReference type="Ensembl" id="ENSECRT00000017998.1">
    <property type="protein sequence ID" value="ENSECRP00000017649.1"/>
    <property type="gene ID" value="ENSECRG00000011786.1"/>
</dbReference>
<dbReference type="SUPFAM" id="SSF81321">
    <property type="entry name" value="Family A G protein-coupled receptor-like"/>
    <property type="match status" value="1"/>
</dbReference>
<evidence type="ECO:0000256" key="5">
    <source>
        <dbReference type="ARBA" id="ARBA00023040"/>
    </source>
</evidence>
<feature type="transmembrane region" description="Helical" evidence="13">
    <location>
        <begin position="303"/>
        <end position="325"/>
    </location>
</feature>
<comment type="similarity">
    <text evidence="12">Belongs to the G-protein coupled receptor 1 family.</text>
</comment>
<feature type="transmembrane region" description="Helical" evidence="13">
    <location>
        <begin position="171"/>
        <end position="189"/>
    </location>
</feature>
<dbReference type="Pfam" id="PF00001">
    <property type="entry name" value="7tm_1"/>
    <property type="match status" value="1"/>
</dbReference>
<dbReference type="PRINTS" id="PR00237">
    <property type="entry name" value="GPCRRHODOPSN"/>
</dbReference>
<feature type="signal peptide" evidence="14">
    <location>
        <begin position="1"/>
        <end position="18"/>
    </location>
</feature>
<dbReference type="PROSITE" id="PS50262">
    <property type="entry name" value="G_PROTEIN_RECEP_F1_2"/>
    <property type="match status" value="1"/>
</dbReference>
<feature type="transmembrane region" description="Helical" evidence="13">
    <location>
        <begin position="209"/>
        <end position="230"/>
    </location>
</feature>
<keyword evidence="10 12" id="KW-0807">Transducer</keyword>
<dbReference type="AlphaFoldDB" id="A0A8C4SP88"/>
<dbReference type="InterPro" id="IPR017452">
    <property type="entry name" value="GPCR_Rhodpsn_7TM"/>
</dbReference>
<reference evidence="16" key="1">
    <citation type="submission" date="2021-06" db="EMBL/GenBank/DDBJ databases">
        <authorList>
            <consortium name="Wellcome Sanger Institute Data Sharing"/>
        </authorList>
    </citation>
    <scope>NUCLEOTIDE SEQUENCE [LARGE SCALE GENOMIC DNA]</scope>
</reference>
<evidence type="ECO:0000256" key="8">
    <source>
        <dbReference type="ARBA" id="ARBA00023170"/>
    </source>
</evidence>
<evidence type="ECO:0000256" key="3">
    <source>
        <dbReference type="ARBA" id="ARBA00022692"/>
    </source>
</evidence>
<evidence type="ECO:0000256" key="10">
    <source>
        <dbReference type="ARBA" id="ARBA00023224"/>
    </source>
</evidence>
<comment type="subcellular location">
    <subcellularLocation>
        <location evidence="1">Cell membrane</location>
        <topology evidence="1">Multi-pass membrane protein</topology>
    </subcellularLocation>
</comment>
<evidence type="ECO:0000259" key="15">
    <source>
        <dbReference type="PROSITE" id="PS50262"/>
    </source>
</evidence>
<sequence>MNILLAVFFISGIFCSTGKPFGWITSKPTATFTQSNSQAQMSIHWSTRRSGDQHNISRQDKGRSYSAKEVTKNGTKLYILNETDISLIKGKVSTMVVPALYSLVFAIGVPANLIALWVLLFKVKRLPSTILLINLALTDLLFLLFLPFKIVYHFLGSIWIFGETLCRIGTAFFYGNMYGSVLCLMFISIDRYLALIHPFAAKRLRSKGLALFFNILVWVIVLSSMSLFTFTQQTYNFTNTDIVTCHDFIPKEKQNTMFLYYFMALVCLEFLLPFAVIVFCCFRIVRCLMKSQDDHTRALKITVLVVVVFAVCFLPSNIVLLLLYSRFSNLYFEYIVCLVLSSFNSCIDPFIYYYVSEDFRSKICLSFTWTVKNQKSDSSTRFLKGETLSSTKKNSIGYL</sequence>
<keyword evidence="4 13" id="KW-1133">Transmembrane helix</keyword>
<keyword evidence="7 11" id="KW-1015">Disulfide bond</keyword>